<organism evidence="1 2">
    <name type="scientific">Paenibacillus phytohabitans</name>
    <dbReference type="NCBI Taxonomy" id="2654978"/>
    <lineage>
        <taxon>Bacteria</taxon>
        <taxon>Bacillati</taxon>
        <taxon>Bacillota</taxon>
        <taxon>Bacilli</taxon>
        <taxon>Bacillales</taxon>
        <taxon>Paenibacillaceae</taxon>
        <taxon>Paenibacillus</taxon>
    </lineage>
</organism>
<evidence type="ECO:0000313" key="1">
    <source>
        <dbReference type="EMBL" id="NOU82695.1"/>
    </source>
</evidence>
<dbReference type="Proteomes" id="UP000596857">
    <property type="component" value="Unassembled WGS sequence"/>
</dbReference>
<accession>A0ABX1YNP9</accession>
<dbReference type="EMBL" id="WHOB01000086">
    <property type="protein sequence ID" value="NOU82695.1"/>
    <property type="molecule type" value="Genomic_DNA"/>
</dbReference>
<reference evidence="1 2" key="1">
    <citation type="submission" date="2019-10" db="EMBL/GenBank/DDBJ databases">
        <title>Description of Paenibacillus terricola sp. nov.</title>
        <authorList>
            <person name="Carlier A."/>
            <person name="Qi S."/>
        </authorList>
    </citation>
    <scope>NUCLEOTIDE SEQUENCE [LARGE SCALE GENOMIC DNA]</scope>
    <source>
        <strain evidence="1 2">LMG 31459</strain>
    </source>
</reference>
<gene>
    <name evidence="1" type="ORF">GC101_27925</name>
</gene>
<sequence length="105" mass="12207">MRSLIEQLYNGGLHPNEKVKSDDPQYSQLIKKTIEAREIWKDRLSEEEFNEFETLLDLYAQTHDMELASIFKYGFRLGAGIMVEVLTGEEELANKLSSFPDKLHK</sequence>
<keyword evidence="2" id="KW-1185">Reference proteome</keyword>
<protein>
    <submittedName>
        <fullName evidence="1">Uncharacterized protein</fullName>
    </submittedName>
</protein>
<dbReference type="InterPro" id="IPR049215">
    <property type="entry name" value="DUF6809"/>
</dbReference>
<dbReference type="Pfam" id="PF20648">
    <property type="entry name" value="DUF6809"/>
    <property type="match status" value="1"/>
</dbReference>
<evidence type="ECO:0000313" key="2">
    <source>
        <dbReference type="Proteomes" id="UP000596857"/>
    </source>
</evidence>
<name>A0ABX1YNP9_9BACL</name>
<comment type="caution">
    <text evidence="1">The sequence shown here is derived from an EMBL/GenBank/DDBJ whole genome shotgun (WGS) entry which is preliminary data.</text>
</comment>
<proteinExistence type="predicted"/>
<dbReference type="RefSeq" id="WP_171720002.1">
    <property type="nucleotide sequence ID" value="NZ_WHOB01000086.1"/>
</dbReference>